<keyword evidence="3" id="KW-1185">Reference proteome</keyword>
<gene>
    <name evidence="2" type="ORF">M409DRAFT_24260</name>
</gene>
<proteinExistence type="predicted"/>
<protein>
    <recommendedName>
        <fullName evidence="4">F-box domain-containing protein</fullName>
    </recommendedName>
</protein>
<feature type="region of interest" description="Disordered" evidence="1">
    <location>
        <begin position="274"/>
        <end position="301"/>
    </location>
</feature>
<evidence type="ECO:0008006" key="4">
    <source>
        <dbReference type="Google" id="ProtNLM"/>
    </source>
</evidence>
<feature type="region of interest" description="Disordered" evidence="1">
    <location>
        <begin position="1"/>
        <end position="43"/>
    </location>
</feature>
<evidence type="ECO:0000313" key="2">
    <source>
        <dbReference type="EMBL" id="KAF2165410.1"/>
    </source>
</evidence>
<dbReference type="AlphaFoldDB" id="A0A6A6CGU7"/>
<dbReference type="EMBL" id="ML993600">
    <property type="protein sequence ID" value="KAF2165410.1"/>
    <property type="molecule type" value="Genomic_DNA"/>
</dbReference>
<name>A0A6A6CGU7_ZASCE</name>
<dbReference type="RefSeq" id="XP_033666299.1">
    <property type="nucleotide sequence ID" value="XM_033807159.1"/>
</dbReference>
<feature type="compositionally biased region" description="Low complexity" evidence="1">
    <location>
        <begin position="18"/>
        <end position="34"/>
    </location>
</feature>
<dbReference type="OrthoDB" id="3647180at2759"/>
<accession>A0A6A6CGU7</accession>
<sequence>MSSLPAADSSETDKMVVAPTAAQAASTTSTTPTPAKKKPPTTFHSLPAELRNYIYHLSDHLTILQCTLCAKTAYKTDTAQWNVLPSLAWGENSENSGRRRIHLGCDASGGVGRHGQERGAGKGKARLFVGGWVESALVVAGGKGTVTEEADSTAVAQPPITKVSPLVRADTLPIFYGAPQFYFTLFDRDPADGAAVVVKWLKGIGRANAARLRSLAIVFTRKQTGNYIKKDLTAGMSEAGVDIAGEVVRHVRLRHPFCRCGWCVVEALRKDGGEEVDGEEVDDDEEDAGGDDVWDDGSGEG</sequence>
<evidence type="ECO:0000256" key="1">
    <source>
        <dbReference type="SAM" id="MobiDB-lite"/>
    </source>
</evidence>
<reference evidence="2" key="1">
    <citation type="journal article" date="2020" name="Stud. Mycol.">
        <title>101 Dothideomycetes genomes: a test case for predicting lifestyles and emergence of pathogens.</title>
        <authorList>
            <person name="Haridas S."/>
            <person name="Albert R."/>
            <person name="Binder M."/>
            <person name="Bloem J."/>
            <person name="Labutti K."/>
            <person name="Salamov A."/>
            <person name="Andreopoulos B."/>
            <person name="Baker S."/>
            <person name="Barry K."/>
            <person name="Bills G."/>
            <person name="Bluhm B."/>
            <person name="Cannon C."/>
            <person name="Castanera R."/>
            <person name="Culley D."/>
            <person name="Daum C."/>
            <person name="Ezra D."/>
            <person name="Gonzalez J."/>
            <person name="Henrissat B."/>
            <person name="Kuo A."/>
            <person name="Liang C."/>
            <person name="Lipzen A."/>
            <person name="Lutzoni F."/>
            <person name="Magnuson J."/>
            <person name="Mondo S."/>
            <person name="Nolan M."/>
            <person name="Ohm R."/>
            <person name="Pangilinan J."/>
            <person name="Park H.-J."/>
            <person name="Ramirez L."/>
            <person name="Alfaro M."/>
            <person name="Sun H."/>
            <person name="Tritt A."/>
            <person name="Yoshinaga Y."/>
            <person name="Zwiers L.-H."/>
            <person name="Turgeon B."/>
            <person name="Goodwin S."/>
            <person name="Spatafora J."/>
            <person name="Crous P."/>
            <person name="Grigoriev I."/>
        </authorList>
    </citation>
    <scope>NUCLEOTIDE SEQUENCE</scope>
    <source>
        <strain evidence="2">ATCC 36951</strain>
    </source>
</reference>
<dbReference type="GeneID" id="54560431"/>
<organism evidence="2 3">
    <name type="scientific">Zasmidium cellare ATCC 36951</name>
    <dbReference type="NCBI Taxonomy" id="1080233"/>
    <lineage>
        <taxon>Eukaryota</taxon>
        <taxon>Fungi</taxon>
        <taxon>Dikarya</taxon>
        <taxon>Ascomycota</taxon>
        <taxon>Pezizomycotina</taxon>
        <taxon>Dothideomycetes</taxon>
        <taxon>Dothideomycetidae</taxon>
        <taxon>Mycosphaerellales</taxon>
        <taxon>Mycosphaerellaceae</taxon>
        <taxon>Zasmidium</taxon>
    </lineage>
</organism>
<evidence type="ECO:0000313" key="3">
    <source>
        <dbReference type="Proteomes" id="UP000799537"/>
    </source>
</evidence>
<dbReference type="Proteomes" id="UP000799537">
    <property type="component" value="Unassembled WGS sequence"/>
</dbReference>